<comment type="caution">
    <text evidence="1">The sequence shown here is derived from an EMBL/GenBank/DDBJ whole genome shotgun (WGS) entry which is preliminary data.</text>
</comment>
<gene>
    <name evidence="1" type="ORF">TNCV_3690281</name>
</gene>
<keyword evidence="2" id="KW-1185">Reference proteome</keyword>
<protein>
    <submittedName>
        <fullName evidence="1">Uncharacterized protein</fullName>
    </submittedName>
</protein>
<name>A0A8X6VQX6_TRICX</name>
<evidence type="ECO:0000313" key="1">
    <source>
        <dbReference type="EMBL" id="GFY16970.1"/>
    </source>
</evidence>
<accession>A0A8X6VQX6</accession>
<sequence length="78" mass="9026">MRRFSPKNSFPVRKLMTYQRSRSFVREVSKTGQSSAYVQKQVNLWPPSLYPADREVTGTVTPPFSGLKVHHTRSDKDQ</sequence>
<dbReference type="Proteomes" id="UP000887159">
    <property type="component" value="Unassembled WGS sequence"/>
</dbReference>
<dbReference type="AlphaFoldDB" id="A0A8X6VQX6"/>
<reference evidence="1" key="1">
    <citation type="submission" date="2020-08" db="EMBL/GenBank/DDBJ databases">
        <title>Multicomponent nature underlies the extraordinary mechanical properties of spider dragline silk.</title>
        <authorList>
            <person name="Kono N."/>
            <person name="Nakamura H."/>
            <person name="Mori M."/>
            <person name="Yoshida Y."/>
            <person name="Ohtoshi R."/>
            <person name="Malay A.D."/>
            <person name="Moran D.A.P."/>
            <person name="Tomita M."/>
            <person name="Numata K."/>
            <person name="Arakawa K."/>
        </authorList>
    </citation>
    <scope>NUCLEOTIDE SEQUENCE</scope>
</reference>
<organism evidence="1 2">
    <name type="scientific">Trichonephila clavipes</name>
    <name type="common">Golden silk orbweaver</name>
    <name type="synonym">Nephila clavipes</name>
    <dbReference type="NCBI Taxonomy" id="2585209"/>
    <lineage>
        <taxon>Eukaryota</taxon>
        <taxon>Metazoa</taxon>
        <taxon>Ecdysozoa</taxon>
        <taxon>Arthropoda</taxon>
        <taxon>Chelicerata</taxon>
        <taxon>Arachnida</taxon>
        <taxon>Araneae</taxon>
        <taxon>Araneomorphae</taxon>
        <taxon>Entelegynae</taxon>
        <taxon>Araneoidea</taxon>
        <taxon>Nephilidae</taxon>
        <taxon>Trichonephila</taxon>
    </lineage>
</organism>
<proteinExistence type="predicted"/>
<dbReference type="EMBL" id="BMAU01021342">
    <property type="protein sequence ID" value="GFY16970.1"/>
    <property type="molecule type" value="Genomic_DNA"/>
</dbReference>
<evidence type="ECO:0000313" key="2">
    <source>
        <dbReference type="Proteomes" id="UP000887159"/>
    </source>
</evidence>